<dbReference type="InterPro" id="IPR002347">
    <property type="entry name" value="SDR_fam"/>
</dbReference>
<dbReference type="InterPro" id="IPR020904">
    <property type="entry name" value="Sc_DH/Rdtase_CS"/>
</dbReference>
<evidence type="ECO:0000313" key="4">
    <source>
        <dbReference type="EMBL" id="WIM99734.1"/>
    </source>
</evidence>
<dbReference type="RefSeq" id="WP_284921172.1">
    <property type="nucleotide sequence ID" value="NZ_CP126980.1"/>
</dbReference>
<gene>
    <name evidence="4" type="ORF">ACTOB_003395</name>
</gene>
<proteinExistence type="inferred from homology"/>
<name>A0ABY8WTS7_9ACTN</name>
<sequence length="312" mass="32664">MEVVVVTGASSGVGRASALAFARAGASLVLVSRSEPALREVAAECRAFGAPVRVVPADVTRAESLAPVVDAFGRVDVWVHTAAVMAYGRFEDVPAEVFDQVVTTDLLGAANVARVALAHFRRQRAGTLIFGGSLLGTVVTPYTSSYVTSKWGLRALVRALRLETRDAPGIQVCLVSPGAVDTPIYRNAANFAGRIGRPPPPIDTPEKVAAAIVRCARRPRATMTVGLANRLIQFGFVATPALYDVLVGPLMRVAGLSREPVEPHEGNVFAPTPPAAEAVRGGRKRPWAAPTGAAVAGLALAGAITARRHLSR</sequence>
<dbReference type="PANTHER" id="PTHR44196:SF1">
    <property type="entry name" value="DEHYDROGENASE_REDUCTASE SDR FAMILY MEMBER 7B"/>
    <property type="match status" value="1"/>
</dbReference>
<dbReference type="Gene3D" id="3.40.50.720">
    <property type="entry name" value="NAD(P)-binding Rossmann-like Domain"/>
    <property type="match status" value="1"/>
</dbReference>
<evidence type="ECO:0000259" key="3">
    <source>
        <dbReference type="SMART" id="SM00822"/>
    </source>
</evidence>
<evidence type="ECO:0000313" key="5">
    <source>
        <dbReference type="Proteomes" id="UP001240150"/>
    </source>
</evidence>
<evidence type="ECO:0000256" key="1">
    <source>
        <dbReference type="ARBA" id="ARBA00006484"/>
    </source>
</evidence>
<protein>
    <submittedName>
        <fullName evidence="4">SDR family NAD(P)-dependent oxidoreductase</fullName>
    </submittedName>
</protein>
<dbReference type="PROSITE" id="PS00061">
    <property type="entry name" value="ADH_SHORT"/>
    <property type="match status" value="1"/>
</dbReference>
<dbReference type="SMART" id="SM00822">
    <property type="entry name" value="PKS_KR"/>
    <property type="match status" value="1"/>
</dbReference>
<dbReference type="InterPro" id="IPR036291">
    <property type="entry name" value="NAD(P)-bd_dom_sf"/>
</dbReference>
<keyword evidence="5" id="KW-1185">Reference proteome</keyword>
<dbReference type="PRINTS" id="PR00081">
    <property type="entry name" value="GDHRDH"/>
</dbReference>
<dbReference type="Proteomes" id="UP001240150">
    <property type="component" value="Chromosome"/>
</dbReference>
<keyword evidence="2" id="KW-0560">Oxidoreductase</keyword>
<feature type="domain" description="Ketoreductase" evidence="3">
    <location>
        <begin position="2"/>
        <end position="142"/>
    </location>
</feature>
<reference evidence="4 5" key="1">
    <citation type="submission" date="2023-06" db="EMBL/GenBank/DDBJ databases">
        <authorList>
            <person name="Yushchuk O."/>
            <person name="Binda E."/>
            <person name="Ruckert-Reed C."/>
            <person name="Fedorenko V."/>
            <person name="Kalinowski J."/>
            <person name="Marinelli F."/>
        </authorList>
    </citation>
    <scope>NUCLEOTIDE SEQUENCE [LARGE SCALE GENOMIC DNA]</scope>
    <source>
        <strain evidence="4 5">NRRL 3884</strain>
    </source>
</reference>
<comment type="similarity">
    <text evidence="1">Belongs to the short-chain dehydrogenases/reductases (SDR) family.</text>
</comment>
<evidence type="ECO:0000256" key="2">
    <source>
        <dbReference type="ARBA" id="ARBA00023002"/>
    </source>
</evidence>
<accession>A0ABY8WTS7</accession>
<dbReference type="EMBL" id="CP126980">
    <property type="protein sequence ID" value="WIM99734.1"/>
    <property type="molecule type" value="Genomic_DNA"/>
</dbReference>
<dbReference type="Pfam" id="PF00106">
    <property type="entry name" value="adh_short"/>
    <property type="match status" value="1"/>
</dbReference>
<dbReference type="SUPFAM" id="SSF51735">
    <property type="entry name" value="NAD(P)-binding Rossmann-fold domains"/>
    <property type="match status" value="1"/>
</dbReference>
<dbReference type="PANTHER" id="PTHR44196">
    <property type="entry name" value="DEHYDROGENASE/REDUCTASE SDR FAMILY MEMBER 7B"/>
    <property type="match status" value="1"/>
</dbReference>
<organism evidence="4 5">
    <name type="scientific">Actinoplanes oblitus</name>
    <dbReference type="NCBI Taxonomy" id="3040509"/>
    <lineage>
        <taxon>Bacteria</taxon>
        <taxon>Bacillati</taxon>
        <taxon>Actinomycetota</taxon>
        <taxon>Actinomycetes</taxon>
        <taxon>Micromonosporales</taxon>
        <taxon>Micromonosporaceae</taxon>
        <taxon>Actinoplanes</taxon>
    </lineage>
</organism>
<dbReference type="InterPro" id="IPR057326">
    <property type="entry name" value="KR_dom"/>
</dbReference>